<organism evidence="1 2">
    <name type="scientific">Aspergillus costaricaensis CBS 115574</name>
    <dbReference type="NCBI Taxonomy" id="1448317"/>
    <lineage>
        <taxon>Eukaryota</taxon>
        <taxon>Fungi</taxon>
        <taxon>Dikarya</taxon>
        <taxon>Ascomycota</taxon>
        <taxon>Pezizomycotina</taxon>
        <taxon>Eurotiomycetes</taxon>
        <taxon>Eurotiomycetidae</taxon>
        <taxon>Eurotiales</taxon>
        <taxon>Aspergillaceae</taxon>
        <taxon>Aspergillus</taxon>
        <taxon>Aspergillus subgen. Circumdati</taxon>
    </lineage>
</organism>
<accession>A0ACD1I5R9</accession>
<dbReference type="Proteomes" id="UP000249748">
    <property type="component" value="Unassembled WGS sequence"/>
</dbReference>
<gene>
    <name evidence="1" type="ORF">BO79DRAFT_257981</name>
</gene>
<keyword evidence="2" id="KW-1185">Reference proteome</keyword>
<sequence length="174" mass="19531">MDGRNSREMWEVGVAVQKPLSDDGSRKTVVILPRYIHKEKLIEAVGHATAPPSPHRAICHLQVDWRRYPKARSLALIFDRRSTEHVMFDPRIRHIDSQPGCISGTPQLDYMSPVAGPRGDVAHEDSSVNVGADWYYASILLSPATLTRKIATSIPLPLQLEVDGEFRTKHRLCS</sequence>
<proteinExistence type="predicted"/>
<name>A0ACD1I5R9_9EURO</name>
<reference evidence="1" key="1">
    <citation type="submission" date="2018-02" db="EMBL/GenBank/DDBJ databases">
        <title>The genomes of Aspergillus section Nigri reveals drivers in fungal speciation.</title>
        <authorList>
            <consortium name="DOE Joint Genome Institute"/>
            <person name="Vesth T.C."/>
            <person name="Nybo J."/>
            <person name="Theobald S."/>
            <person name="Brandl J."/>
            <person name="Frisvad J.C."/>
            <person name="Nielsen K.F."/>
            <person name="Lyhne E.K."/>
            <person name="Kogle M.E."/>
            <person name="Kuo A."/>
            <person name="Riley R."/>
            <person name="Clum A."/>
            <person name="Nolan M."/>
            <person name="Lipzen A."/>
            <person name="Salamov A."/>
            <person name="Henrissat B."/>
            <person name="Wiebenga A."/>
            <person name="De vries R.P."/>
            <person name="Grigoriev I.V."/>
            <person name="Mortensen U.H."/>
            <person name="Andersen M.R."/>
            <person name="Baker S.E."/>
        </authorList>
    </citation>
    <scope>NUCLEOTIDE SEQUENCE</scope>
    <source>
        <strain evidence="1">CBS 115574</strain>
    </source>
</reference>
<dbReference type="EMBL" id="KZ824563">
    <property type="protein sequence ID" value="RAK85837.1"/>
    <property type="molecule type" value="Genomic_DNA"/>
</dbReference>
<protein>
    <submittedName>
        <fullName evidence="1">Uncharacterized protein</fullName>
    </submittedName>
</protein>
<evidence type="ECO:0000313" key="2">
    <source>
        <dbReference type="Proteomes" id="UP000249748"/>
    </source>
</evidence>
<evidence type="ECO:0000313" key="1">
    <source>
        <dbReference type="EMBL" id="RAK85837.1"/>
    </source>
</evidence>